<dbReference type="KEGG" id="pfd:PFDG_01684"/>
<evidence type="ECO:0000313" key="3">
    <source>
        <dbReference type="Proteomes" id="UP000054282"/>
    </source>
</evidence>
<sequence length="83" mass="10202">MKKFPLLENKIYSYISTLPKYTKENSQLVYEYQREREQERRKQMRFEINLDRKGNNQNKQLMNKKVNNKNFNTNPKDVSQQNV</sequence>
<proteinExistence type="predicted"/>
<protein>
    <submittedName>
        <fullName evidence="2">Uncharacterized protein</fullName>
    </submittedName>
</protein>
<reference evidence="3" key="2">
    <citation type="submission" date="2006-09" db="EMBL/GenBank/DDBJ databases">
        <title>The genome sequence of Plasmodium falciparum Dd2.</title>
        <authorList>
            <consortium name="The Broad Institute Genome Sequencing Platform"/>
            <person name="Birren B."/>
            <person name="Lander E."/>
            <person name="Galagan J."/>
            <person name="Nusbaum C."/>
            <person name="Devon K."/>
            <person name="Henn M."/>
            <person name="Jaffe D."/>
            <person name="Butler J."/>
            <person name="Alvarez P."/>
            <person name="Gnerre S."/>
            <person name="Grabherr M."/>
            <person name="Kleber M."/>
            <person name="Mauceli E."/>
            <person name="Brockman W."/>
            <person name="MacCallum I.A."/>
            <person name="Rounsley S."/>
            <person name="Young S."/>
            <person name="LaButti K."/>
            <person name="Pushparaj V."/>
            <person name="DeCaprio D."/>
            <person name="Crawford M."/>
            <person name="Koehrsen M."/>
            <person name="Engels R."/>
            <person name="Montgomery P."/>
            <person name="Pearson M."/>
            <person name="Howarth C."/>
            <person name="Larson L."/>
            <person name="Luoma S."/>
            <person name="White J."/>
            <person name="Kodira C."/>
            <person name="Zeng Q."/>
            <person name="O'Leary S."/>
            <person name="Yandava C."/>
            <person name="Alvarado L."/>
            <person name="Wirth D."/>
            <person name="Volkman S."/>
            <person name="Hartl D."/>
        </authorList>
    </citation>
    <scope>NUCLEOTIDE SEQUENCE [LARGE SCALE GENOMIC DNA]</scope>
</reference>
<dbReference type="AlphaFoldDB" id="A0A0L7M0N8"/>
<evidence type="ECO:0000313" key="2">
    <source>
        <dbReference type="EMBL" id="KOB86095.1"/>
    </source>
</evidence>
<feature type="compositionally biased region" description="Low complexity" evidence="1">
    <location>
        <begin position="63"/>
        <end position="76"/>
    </location>
</feature>
<name>A0A0L7M0N8_PLAF4</name>
<dbReference type="Proteomes" id="UP000054282">
    <property type="component" value="Unassembled WGS sequence"/>
</dbReference>
<organism evidence="2 3">
    <name type="scientific">Plasmodium falciparum (isolate Dd2)</name>
    <dbReference type="NCBI Taxonomy" id="57267"/>
    <lineage>
        <taxon>Eukaryota</taxon>
        <taxon>Sar</taxon>
        <taxon>Alveolata</taxon>
        <taxon>Apicomplexa</taxon>
        <taxon>Aconoidasida</taxon>
        <taxon>Haemosporida</taxon>
        <taxon>Plasmodiidae</taxon>
        <taxon>Plasmodium</taxon>
        <taxon>Plasmodium (Laverania)</taxon>
    </lineage>
</organism>
<accession>A0A0L7M0N8</accession>
<gene>
    <name evidence="2" type="ORF">PFDG_01684</name>
</gene>
<reference evidence="3" key="1">
    <citation type="submission" date="2006-09" db="EMBL/GenBank/DDBJ databases">
        <title>Annotation of Plasmodium falciparum Dd2.</title>
        <authorList>
            <consortium name="The Broad Institute Genome Sequencing Platform"/>
            <person name="Volkman S.K."/>
            <person name="Neafsey D.E."/>
            <person name="Dash A.P."/>
            <person name="Chitnis C.E."/>
            <person name="Hartl D.L."/>
            <person name="Young S.K."/>
            <person name="Zeng Q."/>
            <person name="Koehrsen M."/>
            <person name="Alvarado L."/>
            <person name="Berlin A."/>
            <person name="Borenstein D."/>
            <person name="Chapman S.B."/>
            <person name="Chen Z."/>
            <person name="Engels R."/>
            <person name="Freedman E."/>
            <person name="Gellesch M."/>
            <person name="Goldberg J."/>
            <person name="Griggs A."/>
            <person name="Gujja S."/>
            <person name="Heilman E.R."/>
            <person name="Heiman D.I."/>
            <person name="Howarth C."/>
            <person name="Jen D."/>
            <person name="Larson L."/>
            <person name="Mehta T."/>
            <person name="Neiman D."/>
            <person name="Park D."/>
            <person name="Pearson M."/>
            <person name="Roberts A."/>
            <person name="Saif S."/>
            <person name="Shea T."/>
            <person name="Shenoy N."/>
            <person name="Sisk P."/>
            <person name="Stolte C."/>
            <person name="Sykes S."/>
            <person name="Walk T."/>
            <person name="White J."/>
            <person name="Yandava C."/>
            <person name="Haas B."/>
            <person name="Henn M.R."/>
            <person name="Nusbaum C."/>
            <person name="Birren B."/>
        </authorList>
    </citation>
    <scope>NUCLEOTIDE SEQUENCE [LARGE SCALE GENOMIC DNA]</scope>
</reference>
<feature type="region of interest" description="Disordered" evidence="1">
    <location>
        <begin position="53"/>
        <end position="83"/>
    </location>
</feature>
<dbReference type="EMBL" id="DS016234">
    <property type="protein sequence ID" value="KOB86095.1"/>
    <property type="molecule type" value="Genomic_DNA"/>
</dbReference>
<evidence type="ECO:0000256" key="1">
    <source>
        <dbReference type="SAM" id="MobiDB-lite"/>
    </source>
</evidence>